<proteinExistence type="predicted"/>
<evidence type="ECO:0000313" key="2">
    <source>
        <dbReference type="EMBL" id="CAP93876.1"/>
    </source>
</evidence>
<organism evidence="2 3">
    <name type="scientific">Penicillium rubens (strain ATCC 28089 / DSM 1075 / NRRL 1951 / Wisconsin 54-1255)</name>
    <name type="common">Penicillium chrysogenum</name>
    <dbReference type="NCBI Taxonomy" id="500485"/>
    <lineage>
        <taxon>Eukaryota</taxon>
        <taxon>Fungi</taxon>
        <taxon>Dikarya</taxon>
        <taxon>Ascomycota</taxon>
        <taxon>Pezizomycotina</taxon>
        <taxon>Eurotiomycetes</taxon>
        <taxon>Eurotiomycetidae</taxon>
        <taxon>Eurotiales</taxon>
        <taxon>Aspergillaceae</taxon>
        <taxon>Penicillium</taxon>
        <taxon>Penicillium chrysogenum species complex</taxon>
    </lineage>
</organism>
<feature type="compositionally biased region" description="Pro residues" evidence="1">
    <location>
        <begin position="95"/>
        <end position="107"/>
    </location>
</feature>
<dbReference type="Proteomes" id="UP000000724">
    <property type="component" value="Contig Pc00c16"/>
</dbReference>
<gene>
    <name evidence="2" type="ORF">Pc16g12060</name>
    <name evidence="2" type="ORF">PCH_Pc16g12060</name>
</gene>
<feature type="region of interest" description="Disordered" evidence="1">
    <location>
        <begin position="37"/>
        <end position="143"/>
    </location>
</feature>
<protein>
    <submittedName>
        <fullName evidence="2">Uncharacterized protein</fullName>
    </submittedName>
</protein>
<dbReference type="EMBL" id="AM920431">
    <property type="protein sequence ID" value="CAP93876.1"/>
    <property type="molecule type" value="Genomic_DNA"/>
</dbReference>
<evidence type="ECO:0000313" key="3">
    <source>
        <dbReference type="Proteomes" id="UP000000724"/>
    </source>
</evidence>
<dbReference type="HOGENOM" id="CLU_1806842_0_0_1"/>
<dbReference type="AlphaFoldDB" id="B6HA97"/>
<reference evidence="2 3" key="1">
    <citation type="journal article" date="2008" name="Nat. Biotechnol.">
        <title>Genome sequencing and analysis of the filamentous fungus Penicillium chrysogenum.</title>
        <authorList>
            <person name="van den Berg M.A."/>
            <person name="Albang R."/>
            <person name="Albermann K."/>
            <person name="Badger J.H."/>
            <person name="Daran J.-M."/>
            <person name="Driessen A.J.M."/>
            <person name="Garcia-Estrada C."/>
            <person name="Fedorova N.D."/>
            <person name="Harris D.M."/>
            <person name="Heijne W.H.M."/>
            <person name="Joardar V.S."/>
            <person name="Kiel J.A.K.W."/>
            <person name="Kovalchuk A."/>
            <person name="Martin J.F."/>
            <person name="Nierman W.C."/>
            <person name="Nijland J.G."/>
            <person name="Pronk J.T."/>
            <person name="Roubos J.A."/>
            <person name="van der Klei I.J."/>
            <person name="van Peij N.N.M.E."/>
            <person name="Veenhuis M."/>
            <person name="von Doehren H."/>
            <person name="Wagner C."/>
            <person name="Wortman J.R."/>
            <person name="Bovenberg R.A.L."/>
        </authorList>
    </citation>
    <scope>NUCLEOTIDE SEQUENCE [LARGE SCALE GENOMIC DNA]</scope>
    <source>
        <strain evidence="3">ATCC 28089 / DSM 1075 / NRRL 1951 / Wisconsin 54-1255</strain>
    </source>
</reference>
<name>B6HA97_PENRW</name>
<sequence>MFLPSPRNYHTFQRHLHFMIAYEDEFGKLDHPAAGAMRRAGAAPILQSEPEPLVQNEPERAESPVHGMSEELAQQQAEKPSATPPPQQHYLATPSPTPSGIPLPESPPRSSRLAEPPQSGSPTNTPLGALRTSLPRRNKDPSL</sequence>
<accession>B6HA97</accession>
<dbReference type="OMA" id="PVHGMSE"/>
<evidence type="ECO:0000256" key="1">
    <source>
        <dbReference type="SAM" id="MobiDB-lite"/>
    </source>
</evidence>
<keyword evidence="3" id="KW-1185">Reference proteome</keyword>
<feature type="compositionally biased region" description="Low complexity" evidence="1">
    <location>
        <begin position="108"/>
        <end position="117"/>
    </location>
</feature>
<dbReference type="VEuPathDB" id="FungiDB:PCH_Pc16g12060"/>